<reference evidence="1" key="1">
    <citation type="submission" date="2015-06" db="UniProtKB">
        <authorList>
            <consortium name="EnsemblPlants"/>
        </authorList>
    </citation>
    <scope>IDENTIFICATION</scope>
</reference>
<dbReference type="AlphaFoldDB" id="R7W0Q2"/>
<dbReference type="EnsemblPlants" id="EMT03279">
    <property type="protein sequence ID" value="EMT03279"/>
    <property type="gene ID" value="F775_00501"/>
</dbReference>
<organism evidence="1">
    <name type="scientific">Aegilops tauschii</name>
    <name type="common">Tausch's goatgrass</name>
    <name type="synonym">Aegilops squarrosa</name>
    <dbReference type="NCBI Taxonomy" id="37682"/>
    <lineage>
        <taxon>Eukaryota</taxon>
        <taxon>Viridiplantae</taxon>
        <taxon>Streptophyta</taxon>
        <taxon>Embryophyta</taxon>
        <taxon>Tracheophyta</taxon>
        <taxon>Spermatophyta</taxon>
        <taxon>Magnoliopsida</taxon>
        <taxon>Liliopsida</taxon>
        <taxon>Poales</taxon>
        <taxon>Poaceae</taxon>
        <taxon>BOP clade</taxon>
        <taxon>Pooideae</taxon>
        <taxon>Triticodae</taxon>
        <taxon>Triticeae</taxon>
        <taxon>Triticinae</taxon>
        <taxon>Aegilops</taxon>
    </lineage>
</organism>
<accession>R7W0Q2</accession>
<sequence>MGAVIISFSDPLVLVAMYWVLHCGKKAFKSACSRGQGRHGQPRRMVLASDERRLFDIGTEEEDGHGRRTEHLSSSRFFSLSSLNVSEQLQEELKHDHQEAPPQQQIMIKHTHTVDLHGTITTN</sequence>
<proteinExistence type="predicted"/>
<protein>
    <submittedName>
        <fullName evidence="1">Uncharacterized protein</fullName>
    </submittedName>
</protein>
<name>R7W0Q2_AEGTA</name>
<evidence type="ECO:0000313" key="1">
    <source>
        <dbReference type="EnsemblPlants" id="EMT03279"/>
    </source>
</evidence>